<dbReference type="PANTHER" id="PTHR33823">
    <property type="entry name" value="RNA POLYMERASE-BINDING TRANSCRIPTION FACTOR DKSA-RELATED"/>
    <property type="match status" value="1"/>
</dbReference>
<dbReference type="GO" id="GO:0008270">
    <property type="term" value="F:zinc ion binding"/>
    <property type="evidence" value="ECO:0007669"/>
    <property type="project" value="UniProtKB-KW"/>
</dbReference>
<keyword evidence="3" id="KW-0863">Zinc-finger</keyword>
<name>A0A1G6DC33_9BACT</name>
<feature type="domain" description="DnaK suppressor protein DksA N-terminal" evidence="8">
    <location>
        <begin position="6"/>
        <end position="75"/>
    </location>
</feature>
<evidence type="ECO:0000256" key="1">
    <source>
        <dbReference type="ARBA" id="ARBA00022490"/>
    </source>
</evidence>
<dbReference type="Pfam" id="PF21157">
    <property type="entry name" value="DksA_N"/>
    <property type="match status" value="1"/>
</dbReference>
<proteinExistence type="predicted"/>
<dbReference type="PROSITE" id="PS51128">
    <property type="entry name" value="ZF_DKSA_2"/>
    <property type="match status" value="1"/>
</dbReference>
<evidence type="ECO:0000259" key="8">
    <source>
        <dbReference type="Pfam" id="PF21157"/>
    </source>
</evidence>
<dbReference type="InterPro" id="IPR000962">
    <property type="entry name" value="Znf_DskA_TraR"/>
</dbReference>
<dbReference type="PROSITE" id="PS01102">
    <property type="entry name" value="ZF_DKSA_1"/>
    <property type="match status" value="1"/>
</dbReference>
<dbReference type="PANTHER" id="PTHR33823:SF2">
    <property type="entry name" value="RNA POLYMERASE-BINDING TRANSCRIPTION FACTOR DKSA"/>
    <property type="match status" value="1"/>
</dbReference>
<keyword evidence="2" id="KW-0479">Metal-binding</keyword>
<protein>
    <submittedName>
        <fullName evidence="9">Transcriptional regulator, TraR/DksA family</fullName>
    </submittedName>
</protein>
<accession>A0A1G6DC33</accession>
<dbReference type="RefSeq" id="WP_092121004.1">
    <property type="nucleotide sequence ID" value="NZ_FMXO01000011.1"/>
</dbReference>
<dbReference type="InterPro" id="IPR020460">
    <property type="entry name" value="Znf_C4-type_bac"/>
</dbReference>
<evidence type="ECO:0000256" key="4">
    <source>
        <dbReference type="ARBA" id="ARBA00022833"/>
    </source>
</evidence>
<dbReference type="InterPro" id="IPR012784">
    <property type="entry name" value="DksA_RNA_pol-bd"/>
</dbReference>
<dbReference type="InterPro" id="IPR037187">
    <property type="entry name" value="DnaK_N"/>
</dbReference>
<feature type="domain" description="Zinc finger DksA/TraR C4-type" evidence="7">
    <location>
        <begin position="78"/>
        <end position="112"/>
    </location>
</feature>
<reference evidence="9 10" key="1">
    <citation type="submission" date="2016-10" db="EMBL/GenBank/DDBJ databases">
        <authorList>
            <person name="de Groot N.N."/>
        </authorList>
    </citation>
    <scope>NUCLEOTIDE SEQUENCE [LARGE SCALE GENOMIC DNA]</scope>
    <source>
        <strain evidence="9 10">ASO4-2</strain>
    </source>
</reference>
<dbReference type="SUPFAM" id="SSF57716">
    <property type="entry name" value="Glucocorticoid receptor-like (DNA-binding domain)"/>
    <property type="match status" value="1"/>
</dbReference>
<keyword evidence="5" id="KW-0175">Coiled coil</keyword>
<keyword evidence="4" id="KW-0862">Zinc</keyword>
<keyword evidence="10" id="KW-1185">Reference proteome</keyword>
<dbReference type="Gene3D" id="1.20.120.910">
    <property type="entry name" value="DksA, coiled-coil domain"/>
    <property type="match status" value="1"/>
</dbReference>
<evidence type="ECO:0000313" key="10">
    <source>
        <dbReference type="Proteomes" id="UP000198771"/>
    </source>
</evidence>
<dbReference type="AlphaFoldDB" id="A0A1G6DC33"/>
<evidence type="ECO:0000259" key="7">
    <source>
        <dbReference type="Pfam" id="PF01258"/>
    </source>
</evidence>
<sequence>MKQIDLDYFDKLLKDTLQDLSQRGLESLDEMTDNREVHADPADRATMETDRSFMLRLRDRERKLIPKIQEALGRIQSGNFGMCEDCGEDISIERLKARPVTTLCIKCKSIREEEESLRGE</sequence>
<evidence type="ECO:0000256" key="2">
    <source>
        <dbReference type="ARBA" id="ARBA00022723"/>
    </source>
</evidence>
<gene>
    <name evidence="9" type="ORF">SAMN05660653_02044</name>
</gene>
<dbReference type="InterPro" id="IPR048489">
    <property type="entry name" value="DksA_N"/>
</dbReference>
<evidence type="ECO:0000256" key="5">
    <source>
        <dbReference type="ARBA" id="ARBA00023054"/>
    </source>
</evidence>
<dbReference type="NCBIfam" id="TIGR02420">
    <property type="entry name" value="dksA"/>
    <property type="match status" value="1"/>
</dbReference>
<dbReference type="OrthoDB" id="9803742at2"/>
<dbReference type="STRING" id="617002.SAMN05660653_02044"/>
<dbReference type="SUPFAM" id="SSF109635">
    <property type="entry name" value="DnaK suppressor protein DksA, alpha-hairpin domain"/>
    <property type="match status" value="1"/>
</dbReference>
<evidence type="ECO:0000313" key="9">
    <source>
        <dbReference type="EMBL" id="SDB42717.1"/>
    </source>
</evidence>
<evidence type="ECO:0000256" key="3">
    <source>
        <dbReference type="ARBA" id="ARBA00022771"/>
    </source>
</evidence>
<dbReference type="Pfam" id="PF01258">
    <property type="entry name" value="zf-dskA_traR"/>
    <property type="match status" value="1"/>
</dbReference>
<dbReference type="PRINTS" id="PR00618">
    <property type="entry name" value="DKSAZNFINGER"/>
</dbReference>
<evidence type="ECO:0000256" key="6">
    <source>
        <dbReference type="PROSITE-ProRule" id="PRU00510"/>
    </source>
</evidence>
<dbReference type="InterPro" id="IPR020458">
    <property type="entry name" value="Znf_DskA_TraR_CS"/>
</dbReference>
<organism evidence="9 10">
    <name type="scientific">Desulfonatronum thiosulfatophilum</name>
    <dbReference type="NCBI Taxonomy" id="617002"/>
    <lineage>
        <taxon>Bacteria</taxon>
        <taxon>Pseudomonadati</taxon>
        <taxon>Thermodesulfobacteriota</taxon>
        <taxon>Desulfovibrionia</taxon>
        <taxon>Desulfovibrionales</taxon>
        <taxon>Desulfonatronaceae</taxon>
        <taxon>Desulfonatronum</taxon>
    </lineage>
</organism>
<dbReference type="Proteomes" id="UP000198771">
    <property type="component" value="Unassembled WGS sequence"/>
</dbReference>
<keyword evidence="1" id="KW-0963">Cytoplasm</keyword>
<dbReference type="EMBL" id="FMXO01000011">
    <property type="protein sequence ID" value="SDB42717.1"/>
    <property type="molecule type" value="Genomic_DNA"/>
</dbReference>
<feature type="zinc finger region" description="dksA C4-type" evidence="6">
    <location>
        <begin position="83"/>
        <end position="107"/>
    </location>
</feature>